<dbReference type="PROSITE" id="PS50823">
    <property type="entry name" value="KH_TYPE_2"/>
    <property type="match status" value="1"/>
</dbReference>
<dbReference type="InterPro" id="IPR004044">
    <property type="entry name" value="KH_dom_type_2"/>
</dbReference>
<dbReference type="GO" id="GO:0043024">
    <property type="term" value="F:ribosomal small subunit binding"/>
    <property type="evidence" value="ECO:0007669"/>
    <property type="project" value="TreeGrafter"/>
</dbReference>
<dbReference type="EMBL" id="MGFG01000020">
    <property type="protein sequence ID" value="OGM00993.1"/>
    <property type="molecule type" value="Genomic_DNA"/>
</dbReference>
<feature type="domain" description="KH type-2" evidence="9">
    <location>
        <begin position="206"/>
        <end position="283"/>
    </location>
</feature>
<dbReference type="InterPro" id="IPR030388">
    <property type="entry name" value="G_ERA_dom"/>
</dbReference>
<dbReference type="PROSITE" id="PS51713">
    <property type="entry name" value="G_ERA"/>
    <property type="match status" value="1"/>
</dbReference>
<sequence>MNKETPKPGQKSGFAVLVGRSNVGKSTLLNALIGTKVAITTPKPQTTRHAIQGILNDPRGQAVIVDTPGIFTHVPDNLTARLNEKVRQSLRGIDVVIYVVDPTRHIGDEEKIVHGLVTAADCPKIMVINKSDLRGPYADEYRIWSNEFDSVIELSATKGHNLKALTDRLLDLLPEGEPSYPTDILTNLDRNFRIAELIREKVFMRMHEEVPYSTTAEVDEVSERENGILYVRARILTNADRYRGMLIGQGGRTIKAIGQSVRHEMETITGRQVFIDLDVDVEERWQERFE</sequence>
<feature type="region of interest" description="G2" evidence="7">
    <location>
        <begin position="45"/>
        <end position="49"/>
    </location>
</feature>
<dbReference type="PANTHER" id="PTHR42698:SF1">
    <property type="entry name" value="GTPASE ERA, MITOCHONDRIAL"/>
    <property type="match status" value="1"/>
</dbReference>
<comment type="similarity">
    <text evidence="1 6 7 8">Belongs to the TRAFAC class TrmE-Era-EngA-EngB-Septin-like GTPase superfamily. Era GTPase family.</text>
</comment>
<dbReference type="Pfam" id="PF07650">
    <property type="entry name" value="KH_2"/>
    <property type="match status" value="1"/>
</dbReference>
<comment type="caution">
    <text evidence="11">The sequence shown here is derived from an EMBL/GenBank/DDBJ whole genome shotgun (WGS) entry which is preliminary data.</text>
</comment>
<proteinExistence type="inferred from homology"/>
<dbReference type="InterPro" id="IPR015946">
    <property type="entry name" value="KH_dom-like_a/b"/>
</dbReference>
<dbReference type="AlphaFoldDB" id="A0A1F7WDW7"/>
<feature type="binding site" evidence="6">
    <location>
        <begin position="129"/>
        <end position="132"/>
    </location>
    <ligand>
        <name>GTP</name>
        <dbReference type="ChEBI" id="CHEBI:37565"/>
    </ligand>
</feature>
<dbReference type="HAMAP" id="MF_00367">
    <property type="entry name" value="GTPase_Era"/>
    <property type="match status" value="1"/>
</dbReference>
<comment type="function">
    <text evidence="6">An essential GTPase that binds both GDP and GTP, with rapid nucleotide exchange. Plays a role in 16S rRNA processing and 30S ribosomal subunit biogenesis and possibly also in cell cycle regulation and energy metabolism.</text>
</comment>
<keyword evidence="6" id="KW-0699">rRNA-binding</keyword>
<dbReference type="InterPro" id="IPR027417">
    <property type="entry name" value="P-loop_NTPase"/>
</dbReference>
<feature type="domain" description="Era-type G" evidence="10">
    <location>
        <begin position="11"/>
        <end position="175"/>
    </location>
</feature>
<keyword evidence="6" id="KW-0690">Ribosome biogenesis</keyword>
<dbReference type="GO" id="GO:0005525">
    <property type="term" value="F:GTP binding"/>
    <property type="evidence" value="ECO:0007669"/>
    <property type="project" value="UniProtKB-UniRule"/>
</dbReference>
<evidence type="ECO:0000259" key="9">
    <source>
        <dbReference type="PROSITE" id="PS50823"/>
    </source>
</evidence>
<dbReference type="Gene3D" id="3.30.300.20">
    <property type="match status" value="1"/>
</dbReference>
<keyword evidence="6" id="KW-0472">Membrane</keyword>
<dbReference type="SUPFAM" id="SSF54814">
    <property type="entry name" value="Prokaryotic type KH domain (KH-domain type II)"/>
    <property type="match status" value="1"/>
</dbReference>
<dbReference type="Pfam" id="PF01926">
    <property type="entry name" value="MMR_HSR1"/>
    <property type="match status" value="1"/>
</dbReference>
<keyword evidence="3 6" id="KW-0547">Nucleotide-binding</keyword>
<dbReference type="PANTHER" id="PTHR42698">
    <property type="entry name" value="GTPASE ERA"/>
    <property type="match status" value="1"/>
</dbReference>
<dbReference type="GO" id="GO:0005886">
    <property type="term" value="C:plasma membrane"/>
    <property type="evidence" value="ECO:0007669"/>
    <property type="project" value="UniProtKB-SubCell"/>
</dbReference>
<evidence type="ECO:0000313" key="11">
    <source>
        <dbReference type="EMBL" id="OGM00993.1"/>
    </source>
</evidence>
<dbReference type="InterPro" id="IPR006073">
    <property type="entry name" value="GTP-bd"/>
</dbReference>
<evidence type="ECO:0000256" key="2">
    <source>
        <dbReference type="ARBA" id="ARBA00020484"/>
    </source>
</evidence>
<dbReference type="GO" id="GO:0000028">
    <property type="term" value="P:ribosomal small subunit assembly"/>
    <property type="evidence" value="ECO:0007669"/>
    <property type="project" value="TreeGrafter"/>
</dbReference>
<dbReference type="GO" id="GO:0005829">
    <property type="term" value="C:cytosol"/>
    <property type="evidence" value="ECO:0007669"/>
    <property type="project" value="TreeGrafter"/>
</dbReference>
<dbReference type="InterPro" id="IPR005662">
    <property type="entry name" value="GTPase_Era-like"/>
</dbReference>
<reference evidence="11 12" key="1">
    <citation type="journal article" date="2016" name="Nat. Commun.">
        <title>Thousands of microbial genomes shed light on interconnected biogeochemical processes in an aquifer system.</title>
        <authorList>
            <person name="Anantharaman K."/>
            <person name="Brown C.T."/>
            <person name="Hug L.A."/>
            <person name="Sharon I."/>
            <person name="Castelle C.J."/>
            <person name="Probst A.J."/>
            <person name="Thomas B.C."/>
            <person name="Singh A."/>
            <person name="Wilkins M.J."/>
            <person name="Karaoz U."/>
            <person name="Brodie E.L."/>
            <person name="Williams K.H."/>
            <person name="Hubbard S.S."/>
            <person name="Banfield J.F."/>
        </authorList>
    </citation>
    <scope>NUCLEOTIDE SEQUENCE [LARGE SCALE GENOMIC DNA]</scope>
</reference>
<evidence type="ECO:0000259" key="10">
    <source>
        <dbReference type="PROSITE" id="PS51713"/>
    </source>
</evidence>
<dbReference type="GO" id="GO:0003924">
    <property type="term" value="F:GTPase activity"/>
    <property type="evidence" value="ECO:0007669"/>
    <property type="project" value="UniProtKB-UniRule"/>
</dbReference>
<feature type="region of interest" description="G5" evidence="7">
    <location>
        <begin position="154"/>
        <end position="156"/>
    </location>
</feature>
<accession>A0A1F7WDW7</accession>
<dbReference type="InterPro" id="IPR005225">
    <property type="entry name" value="Small_GTP-bd"/>
</dbReference>
<comment type="subunit">
    <text evidence="6">Monomer.</text>
</comment>
<evidence type="ECO:0000256" key="7">
    <source>
        <dbReference type="PROSITE-ProRule" id="PRU01050"/>
    </source>
</evidence>
<feature type="region of interest" description="G4" evidence="7">
    <location>
        <begin position="129"/>
        <end position="132"/>
    </location>
</feature>
<keyword evidence="6" id="KW-0963">Cytoplasm</keyword>
<keyword evidence="5 6" id="KW-0342">GTP-binding</keyword>
<evidence type="ECO:0000256" key="1">
    <source>
        <dbReference type="ARBA" id="ARBA00007921"/>
    </source>
</evidence>
<dbReference type="NCBIfam" id="TIGR00231">
    <property type="entry name" value="small_GTP"/>
    <property type="match status" value="1"/>
</dbReference>
<comment type="caution">
    <text evidence="6">Lacks conserved residue(s) required for the propagation of feature annotation.</text>
</comment>
<dbReference type="NCBIfam" id="NF000908">
    <property type="entry name" value="PRK00089.1"/>
    <property type="match status" value="1"/>
</dbReference>
<dbReference type="SUPFAM" id="SSF52540">
    <property type="entry name" value="P-loop containing nucleoside triphosphate hydrolases"/>
    <property type="match status" value="1"/>
</dbReference>
<dbReference type="CDD" id="cd22534">
    <property type="entry name" value="KH-II_Era"/>
    <property type="match status" value="1"/>
</dbReference>
<feature type="region of interest" description="G1" evidence="7">
    <location>
        <begin position="19"/>
        <end position="26"/>
    </location>
</feature>
<name>A0A1F7WDW7_9BACT</name>
<gene>
    <name evidence="6" type="primary">era</name>
    <name evidence="11" type="ORF">A2480_03140</name>
</gene>
<evidence type="ECO:0000313" key="12">
    <source>
        <dbReference type="Proteomes" id="UP000176988"/>
    </source>
</evidence>
<dbReference type="Proteomes" id="UP000176988">
    <property type="component" value="Unassembled WGS sequence"/>
</dbReference>
<dbReference type="GO" id="GO:0070181">
    <property type="term" value="F:small ribosomal subunit rRNA binding"/>
    <property type="evidence" value="ECO:0007669"/>
    <property type="project" value="UniProtKB-UniRule"/>
</dbReference>
<protein>
    <recommendedName>
        <fullName evidence="2 6">GTPase Era</fullName>
    </recommendedName>
</protein>
<comment type="subcellular location">
    <subcellularLocation>
        <location evidence="6">Cytoplasm</location>
    </subcellularLocation>
    <subcellularLocation>
        <location evidence="6">Cell membrane</location>
        <topology evidence="6">Peripheral membrane protein</topology>
    </subcellularLocation>
</comment>
<evidence type="ECO:0000256" key="5">
    <source>
        <dbReference type="ARBA" id="ARBA00023134"/>
    </source>
</evidence>
<keyword evidence="6" id="KW-1003">Cell membrane</keyword>
<evidence type="ECO:0000256" key="8">
    <source>
        <dbReference type="RuleBase" id="RU003761"/>
    </source>
</evidence>
<dbReference type="STRING" id="1802424.A2480_03140"/>
<feature type="region of interest" description="G3" evidence="7">
    <location>
        <begin position="66"/>
        <end position="69"/>
    </location>
</feature>
<dbReference type="PRINTS" id="PR00326">
    <property type="entry name" value="GTP1OBG"/>
</dbReference>
<evidence type="ECO:0000256" key="6">
    <source>
        <dbReference type="HAMAP-Rule" id="MF_00367"/>
    </source>
</evidence>
<keyword evidence="4 6" id="KW-0694">RNA-binding</keyword>
<evidence type="ECO:0000256" key="3">
    <source>
        <dbReference type="ARBA" id="ARBA00022741"/>
    </source>
</evidence>
<feature type="binding site" evidence="6">
    <location>
        <begin position="66"/>
        <end position="70"/>
    </location>
    <ligand>
        <name>GTP</name>
        <dbReference type="ChEBI" id="CHEBI:37565"/>
    </ligand>
</feature>
<dbReference type="NCBIfam" id="TIGR00436">
    <property type="entry name" value="era"/>
    <property type="match status" value="1"/>
</dbReference>
<dbReference type="Gene3D" id="3.40.50.300">
    <property type="entry name" value="P-loop containing nucleotide triphosphate hydrolases"/>
    <property type="match status" value="1"/>
</dbReference>
<dbReference type="InterPro" id="IPR009019">
    <property type="entry name" value="KH_sf_prok-type"/>
</dbReference>
<organism evidence="11 12">
    <name type="scientific">Candidatus Uhrbacteria bacterium RIFOXYC2_FULL_47_19</name>
    <dbReference type="NCBI Taxonomy" id="1802424"/>
    <lineage>
        <taxon>Bacteria</taxon>
        <taxon>Candidatus Uhriibacteriota</taxon>
    </lineage>
</organism>
<dbReference type="CDD" id="cd04163">
    <property type="entry name" value="Era"/>
    <property type="match status" value="1"/>
</dbReference>
<evidence type="ECO:0000256" key="4">
    <source>
        <dbReference type="ARBA" id="ARBA00022884"/>
    </source>
</evidence>